<accession>A0A059BR55</accession>
<dbReference type="Gramene" id="KCW68688">
    <property type="protein sequence ID" value="KCW68688"/>
    <property type="gene ID" value="EUGRSUZ_F02285"/>
</dbReference>
<evidence type="ECO:0000313" key="1">
    <source>
        <dbReference type="EMBL" id="KCW68688.1"/>
    </source>
</evidence>
<dbReference type="PANTHER" id="PTHR37610">
    <property type="entry name" value="CCHC-TYPE DOMAIN-CONTAINING PROTEIN"/>
    <property type="match status" value="1"/>
</dbReference>
<dbReference type="InParanoid" id="A0A059BR55"/>
<proteinExistence type="predicted"/>
<protein>
    <submittedName>
        <fullName evidence="1">Uncharacterized protein</fullName>
    </submittedName>
</protein>
<reference evidence="1" key="1">
    <citation type="submission" date="2013-07" db="EMBL/GenBank/DDBJ databases">
        <title>The genome of Eucalyptus grandis.</title>
        <authorList>
            <person name="Schmutz J."/>
            <person name="Hayes R."/>
            <person name="Myburg A."/>
            <person name="Tuskan G."/>
            <person name="Grattapaglia D."/>
            <person name="Rokhsar D.S."/>
        </authorList>
    </citation>
    <scope>NUCLEOTIDE SEQUENCE</scope>
    <source>
        <tissue evidence="1">Leaf extractions</tissue>
    </source>
</reference>
<dbReference type="AlphaFoldDB" id="A0A059BR55"/>
<dbReference type="EMBL" id="KK198758">
    <property type="protein sequence ID" value="KCW68688.1"/>
    <property type="molecule type" value="Genomic_DNA"/>
</dbReference>
<gene>
    <name evidence="1" type="ORF">EUGRSUZ_F02285</name>
</gene>
<dbReference type="PANTHER" id="PTHR37610:SF97">
    <property type="entry name" value="RETROTRANSPOSON GAG DOMAIN-CONTAINING PROTEIN"/>
    <property type="match status" value="1"/>
</dbReference>
<name>A0A059BR55_EUCGR</name>
<sequence>MILSWILNSIHQDLVPTMLYTEFVVEVWADLRERFSPSNGPRIFHLEQKYSLLNKVKTTSLGITIICGIIGMSRTIWNPCQTALARQRHCLGYNLRIDVFINS</sequence>
<organism evidence="1">
    <name type="scientific">Eucalyptus grandis</name>
    <name type="common">Flooded gum</name>
    <dbReference type="NCBI Taxonomy" id="71139"/>
    <lineage>
        <taxon>Eukaryota</taxon>
        <taxon>Viridiplantae</taxon>
        <taxon>Streptophyta</taxon>
        <taxon>Embryophyta</taxon>
        <taxon>Tracheophyta</taxon>
        <taxon>Spermatophyta</taxon>
        <taxon>Magnoliopsida</taxon>
        <taxon>eudicotyledons</taxon>
        <taxon>Gunneridae</taxon>
        <taxon>Pentapetalae</taxon>
        <taxon>rosids</taxon>
        <taxon>malvids</taxon>
        <taxon>Myrtales</taxon>
        <taxon>Myrtaceae</taxon>
        <taxon>Myrtoideae</taxon>
        <taxon>Eucalypteae</taxon>
        <taxon>Eucalyptus</taxon>
    </lineage>
</organism>